<dbReference type="SFLD" id="SFLDG01129">
    <property type="entry name" value="C1.5:_HAD__Beta-PGM__Phosphata"/>
    <property type="match status" value="1"/>
</dbReference>
<comment type="caution">
    <text evidence="1">The sequence shown here is derived from an EMBL/GenBank/DDBJ whole genome shotgun (WGS) entry which is preliminary data.</text>
</comment>
<dbReference type="CDD" id="cd02603">
    <property type="entry name" value="HAD_sEH-N_like"/>
    <property type="match status" value="1"/>
</dbReference>
<evidence type="ECO:0000313" key="1">
    <source>
        <dbReference type="EMBL" id="HCV79574.1"/>
    </source>
</evidence>
<reference evidence="1 2" key="1">
    <citation type="journal article" date="2018" name="Nat. Biotechnol.">
        <title>A standardized bacterial taxonomy based on genome phylogeny substantially revises the tree of life.</title>
        <authorList>
            <person name="Parks D.H."/>
            <person name="Chuvochina M."/>
            <person name="Waite D.W."/>
            <person name="Rinke C."/>
            <person name="Skarshewski A."/>
            <person name="Chaumeil P.A."/>
            <person name="Hugenholtz P."/>
        </authorList>
    </citation>
    <scope>NUCLEOTIDE SEQUENCE [LARGE SCALE GENOMIC DNA]</scope>
    <source>
        <strain evidence="1">UBA9359</strain>
    </source>
</reference>
<dbReference type="InterPro" id="IPR023214">
    <property type="entry name" value="HAD_sf"/>
</dbReference>
<sequence>MIKTIIFDFGDIFINLDKSATPAQLKQFGVKNLPDSILSANQEYEKGLLSSEEFFNSYKKEFTSIKKDNFLKAWNAILVDFPKYRLEFIKKLAVEKDYQLILLSNTNEIHIDWVKENISFFNEFQQCFDAFYLSYEINFRKPDANIYEYVLQQHNLKPEECLFIDDTRENTDAAAALGINIWNLEPTREDVIDLFTTKKELFS</sequence>
<accession>A0A3D5IV72</accession>
<evidence type="ECO:0000313" key="2">
    <source>
        <dbReference type="Proteomes" id="UP000264330"/>
    </source>
</evidence>
<dbReference type="SFLD" id="SFLDS00003">
    <property type="entry name" value="Haloacid_Dehalogenase"/>
    <property type="match status" value="1"/>
</dbReference>
<dbReference type="SUPFAM" id="SSF56784">
    <property type="entry name" value="HAD-like"/>
    <property type="match status" value="1"/>
</dbReference>
<dbReference type="Gene3D" id="1.10.150.240">
    <property type="entry name" value="Putative phosphatase, domain 2"/>
    <property type="match status" value="1"/>
</dbReference>
<dbReference type="PRINTS" id="PR00413">
    <property type="entry name" value="HADHALOGNASE"/>
</dbReference>
<organism evidence="1 2">
    <name type="scientific">Zunongwangia profunda</name>
    <dbReference type="NCBI Taxonomy" id="398743"/>
    <lineage>
        <taxon>Bacteria</taxon>
        <taxon>Pseudomonadati</taxon>
        <taxon>Bacteroidota</taxon>
        <taxon>Flavobacteriia</taxon>
        <taxon>Flavobacteriales</taxon>
        <taxon>Flavobacteriaceae</taxon>
        <taxon>Zunongwangia</taxon>
    </lineage>
</organism>
<proteinExistence type="predicted"/>
<dbReference type="Gene3D" id="3.40.50.1000">
    <property type="entry name" value="HAD superfamily/HAD-like"/>
    <property type="match status" value="1"/>
</dbReference>
<dbReference type="PANTHER" id="PTHR43611">
    <property type="entry name" value="ALPHA-D-GLUCOSE 1-PHOSPHATE PHOSPHATASE"/>
    <property type="match status" value="1"/>
</dbReference>
<dbReference type="PANTHER" id="PTHR43611:SF3">
    <property type="entry name" value="FLAVIN MONONUCLEOTIDE HYDROLASE 1, CHLOROPLATIC"/>
    <property type="match status" value="1"/>
</dbReference>
<name>A0A3D5IV72_9FLAO</name>
<dbReference type="NCBIfam" id="TIGR01509">
    <property type="entry name" value="HAD-SF-IA-v3"/>
    <property type="match status" value="1"/>
</dbReference>
<dbReference type="InterPro" id="IPR023198">
    <property type="entry name" value="PGP-like_dom2"/>
</dbReference>
<dbReference type="EMBL" id="DPMF01000016">
    <property type="protein sequence ID" value="HCV79574.1"/>
    <property type="molecule type" value="Genomic_DNA"/>
</dbReference>
<dbReference type="Proteomes" id="UP000264330">
    <property type="component" value="Unassembled WGS sequence"/>
</dbReference>
<dbReference type="InterPro" id="IPR036412">
    <property type="entry name" value="HAD-like_sf"/>
</dbReference>
<gene>
    <name evidence="1" type="ORF">DGQ38_00795</name>
</gene>
<dbReference type="Pfam" id="PF00702">
    <property type="entry name" value="Hydrolase"/>
    <property type="match status" value="1"/>
</dbReference>
<dbReference type="InterPro" id="IPR006439">
    <property type="entry name" value="HAD-SF_hydro_IA"/>
</dbReference>
<protein>
    <submittedName>
        <fullName evidence="1">Haloacid dehalogenase</fullName>
    </submittedName>
</protein>
<dbReference type="AlphaFoldDB" id="A0A3D5IV72"/>
<dbReference type="RefSeq" id="WP_272957574.1">
    <property type="nucleotide sequence ID" value="NZ_CAJXAW010000182.1"/>
</dbReference>